<evidence type="ECO:0000259" key="3">
    <source>
        <dbReference type="SMART" id="SM00225"/>
    </source>
</evidence>
<dbReference type="AlphaFoldDB" id="A0A3Q2Q1L7"/>
<evidence type="ECO:0000259" key="4">
    <source>
        <dbReference type="SMART" id="SM00875"/>
    </source>
</evidence>
<dbReference type="STRING" id="8078.ENSFHEP00000019702"/>
<dbReference type="PANTHER" id="PTHR24412:SF497">
    <property type="entry name" value="KELCH-LIKE PROTEIN 18"/>
    <property type="match status" value="1"/>
</dbReference>
<feature type="domain" description="BACK" evidence="4">
    <location>
        <begin position="114"/>
        <end position="216"/>
    </location>
</feature>
<organism evidence="5 6">
    <name type="scientific">Fundulus heteroclitus</name>
    <name type="common">Killifish</name>
    <name type="synonym">Mummichog</name>
    <dbReference type="NCBI Taxonomy" id="8078"/>
    <lineage>
        <taxon>Eukaryota</taxon>
        <taxon>Metazoa</taxon>
        <taxon>Chordata</taxon>
        <taxon>Craniata</taxon>
        <taxon>Vertebrata</taxon>
        <taxon>Euteleostomi</taxon>
        <taxon>Actinopterygii</taxon>
        <taxon>Neopterygii</taxon>
        <taxon>Teleostei</taxon>
        <taxon>Neoteleostei</taxon>
        <taxon>Acanthomorphata</taxon>
        <taxon>Ovalentaria</taxon>
        <taxon>Atherinomorphae</taxon>
        <taxon>Cyprinodontiformes</taxon>
        <taxon>Fundulidae</taxon>
        <taxon>Fundulus</taxon>
    </lineage>
</organism>
<dbReference type="FunFam" id="1.25.40.420:FF:000001">
    <property type="entry name" value="Kelch-like family member 12"/>
    <property type="match status" value="1"/>
</dbReference>
<dbReference type="SMART" id="SM00612">
    <property type="entry name" value="Kelch"/>
    <property type="match status" value="5"/>
</dbReference>
<dbReference type="Pfam" id="PF07707">
    <property type="entry name" value="BACK"/>
    <property type="match status" value="1"/>
</dbReference>
<dbReference type="InterPro" id="IPR015915">
    <property type="entry name" value="Kelch-typ_b-propeller"/>
</dbReference>
<dbReference type="InterPro" id="IPR011333">
    <property type="entry name" value="SKP1/BTB/POZ_sf"/>
</dbReference>
<dbReference type="Pfam" id="PF01344">
    <property type="entry name" value="Kelch_1"/>
    <property type="match status" value="5"/>
</dbReference>
<dbReference type="Ensembl" id="ENSFHET00000029001.1">
    <property type="protein sequence ID" value="ENSFHEP00000019702.1"/>
    <property type="gene ID" value="ENSFHEG00000021624.1"/>
</dbReference>
<accession>A0A3Q2Q1L7</accession>
<dbReference type="SMART" id="SM00875">
    <property type="entry name" value="BACK"/>
    <property type="match status" value="1"/>
</dbReference>
<evidence type="ECO:0000256" key="2">
    <source>
        <dbReference type="ARBA" id="ARBA00022737"/>
    </source>
</evidence>
<dbReference type="SUPFAM" id="SSF54695">
    <property type="entry name" value="POZ domain"/>
    <property type="match status" value="1"/>
</dbReference>
<feature type="domain" description="BTB" evidence="3">
    <location>
        <begin position="38"/>
        <end position="109"/>
    </location>
</feature>
<keyword evidence="6" id="KW-1185">Reference proteome</keyword>
<dbReference type="CDD" id="cd18457">
    <property type="entry name" value="BACK_KLHL18"/>
    <property type="match status" value="1"/>
</dbReference>
<keyword evidence="2" id="KW-0677">Repeat</keyword>
<keyword evidence="1" id="KW-0880">Kelch repeat</keyword>
<dbReference type="InterPro" id="IPR006652">
    <property type="entry name" value="Kelch_1"/>
</dbReference>
<dbReference type="Gene3D" id="2.120.10.80">
    <property type="entry name" value="Kelch-type beta propeller"/>
    <property type="match status" value="2"/>
</dbReference>
<dbReference type="SUPFAM" id="SSF50965">
    <property type="entry name" value="Galactose oxidase, central domain"/>
    <property type="match status" value="1"/>
</dbReference>
<dbReference type="Pfam" id="PF00651">
    <property type="entry name" value="BTB"/>
    <property type="match status" value="1"/>
</dbReference>
<evidence type="ECO:0000313" key="6">
    <source>
        <dbReference type="Proteomes" id="UP000265000"/>
    </source>
</evidence>
<dbReference type="InterPro" id="IPR011705">
    <property type="entry name" value="BACK"/>
</dbReference>
<dbReference type="SMART" id="SM00225">
    <property type="entry name" value="BTB"/>
    <property type="match status" value="1"/>
</dbReference>
<dbReference type="GeneTree" id="ENSGT00940000157026"/>
<reference evidence="5" key="1">
    <citation type="submission" date="2025-08" db="UniProtKB">
        <authorList>
            <consortium name="Ensembl"/>
        </authorList>
    </citation>
    <scope>IDENTIFICATION</scope>
</reference>
<dbReference type="InterPro" id="IPR017096">
    <property type="entry name" value="BTB-kelch_protein"/>
</dbReference>
<evidence type="ECO:0000313" key="5">
    <source>
        <dbReference type="Ensembl" id="ENSFHEP00000019702.1"/>
    </source>
</evidence>
<protein>
    <submittedName>
        <fullName evidence="5">Kelch-like family member 18</fullName>
    </submittedName>
</protein>
<sequence length="539" mass="59741">MGDSVCEELEDLVHFSVPDLPARGYVVMEEVRRQGKLCDVTLKVRTEARLLLASNQPVCCSALEALINFAYSGHVAIDQQNVQALLIGSSFLQLQNVKDACCSFLQERLHPKNCLGVRQFAETMMCTTLYDSANTFLHQHFVDVSLSEEFLGLRAEEVLELVGCDELNVKAEEQVFEAVLAWVHHDPDQRKTLLPELLSKIRLPLCQPQFLSDRVQQNELIRCSHKCRDLVDEAKDFHLVLERRPHLPSFKTRQRCCTSISGLIYAVGGLNSSALSLAGDSLNLVEVFDPVGNFWERCQPMRTARSRVGVAVVNGLLYAIGGYDGQSRLSTVEVYNPETDSWTRVSSMNSQRRCVVRYGHCDFLSCDAPVLLLRWTVVTEMSVSRSATGVTVFDGRIFVSGGHDGLQIFNTVEYYNHHTDRWHPAPAMLNKRCRHGAAALGSHMYAAGGYDGSGFLSGVEVFSSASAQWSLLVAMNTRRSRVSLVSTAGRMYAVGGYDGQSNLSSVEMYNPDTNRWVFMAPMASHEGGVGVGCIPLQPA</sequence>
<reference evidence="5" key="2">
    <citation type="submission" date="2025-09" db="UniProtKB">
        <authorList>
            <consortium name="Ensembl"/>
        </authorList>
    </citation>
    <scope>IDENTIFICATION</scope>
</reference>
<dbReference type="PRINTS" id="PR00501">
    <property type="entry name" value="KELCHREPEAT"/>
</dbReference>
<dbReference type="InterPro" id="IPR000210">
    <property type="entry name" value="BTB/POZ_dom"/>
</dbReference>
<dbReference type="Proteomes" id="UP000265000">
    <property type="component" value="Unplaced"/>
</dbReference>
<dbReference type="Gene3D" id="3.30.710.10">
    <property type="entry name" value="Potassium Channel Kv1.1, Chain A"/>
    <property type="match status" value="1"/>
</dbReference>
<dbReference type="PANTHER" id="PTHR24412">
    <property type="entry name" value="KELCH PROTEIN"/>
    <property type="match status" value="1"/>
</dbReference>
<dbReference type="InterPro" id="IPR011043">
    <property type="entry name" value="Gal_Oxase/kelch_b-propeller"/>
</dbReference>
<proteinExistence type="predicted"/>
<dbReference type="Gene3D" id="1.25.40.420">
    <property type="match status" value="1"/>
</dbReference>
<evidence type="ECO:0000256" key="1">
    <source>
        <dbReference type="ARBA" id="ARBA00022441"/>
    </source>
</evidence>
<dbReference type="PIRSF" id="PIRSF037037">
    <property type="entry name" value="Kelch-like_protein_gigaxonin"/>
    <property type="match status" value="1"/>
</dbReference>
<name>A0A3Q2Q1L7_FUNHE</name>